<comment type="function">
    <text evidence="7">Plays a role in the recruitment of the exosome to pre-rRNA to mediate the 3'-5' end processing of the 5.8S rRNA.</text>
</comment>
<evidence type="ECO:0000313" key="9">
    <source>
        <dbReference type="Proteomes" id="UP000326759"/>
    </source>
</evidence>
<dbReference type="GO" id="GO:0005730">
    <property type="term" value="C:nucleolus"/>
    <property type="evidence" value="ECO:0007669"/>
    <property type="project" value="UniProtKB-SubCell"/>
</dbReference>
<evidence type="ECO:0000256" key="3">
    <source>
        <dbReference type="ARBA" id="ARBA00015212"/>
    </source>
</evidence>
<comment type="similarity">
    <text evidence="2 7">Belongs to the C1D family.</text>
</comment>
<comment type="subcellular location">
    <subcellularLocation>
        <location evidence="7">Cytoplasm</location>
    </subcellularLocation>
    <subcellularLocation>
        <location evidence="7">Nucleus</location>
        <location evidence="7">Nucleolus</location>
    </subcellularLocation>
    <subcellularLocation>
        <location evidence="1 7">Nucleus</location>
    </subcellularLocation>
</comment>
<evidence type="ECO:0000256" key="7">
    <source>
        <dbReference type="RuleBase" id="RU368003"/>
    </source>
</evidence>
<organism evidence="8 9">
    <name type="scientific">Armadillidium nasatum</name>
    <dbReference type="NCBI Taxonomy" id="96803"/>
    <lineage>
        <taxon>Eukaryota</taxon>
        <taxon>Metazoa</taxon>
        <taxon>Ecdysozoa</taxon>
        <taxon>Arthropoda</taxon>
        <taxon>Crustacea</taxon>
        <taxon>Multicrustacea</taxon>
        <taxon>Malacostraca</taxon>
        <taxon>Eumalacostraca</taxon>
        <taxon>Peracarida</taxon>
        <taxon>Isopoda</taxon>
        <taxon>Oniscidea</taxon>
        <taxon>Crinocheta</taxon>
        <taxon>Armadillidiidae</taxon>
        <taxon>Armadillidium</taxon>
    </lineage>
</organism>
<sequence>MASKILNLVKGVDELEKVIEPLISKPHHEVLSKMSHLEKSKIGLLETYIINSLFWAMMKVSKDEVNPSVQEDFKLEMSHLKEIQSRIAEVESRFERPQVNSEVASRMIKRGLGKQGIGGG</sequence>
<dbReference type="PANTHER" id="PTHR15341">
    <property type="entry name" value="SUN-COR STEROID HORMONE RECEPTOR CO-REPRESSOR"/>
    <property type="match status" value="1"/>
</dbReference>
<dbReference type="GO" id="GO:0010468">
    <property type="term" value="P:regulation of gene expression"/>
    <property type="evidence" value="ECO:0007669"/>
    <property type="project" value="TreeGrafter"/>
</dbReference>
<evidence type="ECO:0000256" key="6">
    <source>
        <dbReference type="ARBA" id="ARBA00023242"/>
    </source>
</evidence>
<dbReference type="GO" id="GO:0000460">
    <property type="term" value="P:maturation of 5.8S rRNA"/>
    <property type="evidence" value="ECO:0007669"/>
    <property type="project" value="TreeGrafter"/>
</dbReference>
<comment type="subunit">
    <text evidence="7">Monomer and homodimer.</text>
</comment>
<evidence type="ECO:0000256" key="2">
    <source>
        <dbReference type="ARBA" id="ARBA00009154"/>
    </source>
</evidence>
<keyword evidence="7" id="KW-0963">Cytoplasm</keyword>
<dbReference type="Proteomes" id="UP000326759">
    <property type="component" value="Unassembled WGS sequence"/>
</dbReference>
<keyword evidence="7" id="KW-0238">DNA-binding</keyword>
<dbReference type="Pfam" id="PF04000">
    <property type="entry name" value="Sas10_Utp3"/>
    <property type="match status" value="1"/>
</dbReference>
<reference evidence="8 9" key="1">
    <citation type="journal article" date="2019" name="PLoS Biol.">
        <title>Sex chromosomes control vertical transmission of feminizing Wolbachia symbionts in an isopod.</title>
        <authorList>
            <person name="Becking T."/>
            <person name="Chebbi M.A."/>
            <person name="Giraud I."/>
            <person name="Moumen B."/>
            <person name="Laverre T."/>
            <person name="Caubet Y."/>
            <person name="Peccoud J."/>
            <person name="Gilbert C."/>
            <person name="Cordaux R."/>
        </authorList>
    </citation>
    <scope>NUCLEOTIDE SEQUENCE [LARGE SCALE GENOMIC DNA]</scope>
    <source>
        <strain evidence="8">ANa2</strain>
        <tissue evidence="8">Whole body excluding digestive tract and cuticle</tissue>
    </source>
</reference>
<accession>A0A5N5T165</accession>
<keyword evidence="5 7" id="KW-0694">RNA-binding</keyword>
<dbReference type="GO" id="GO:0003723">
    <property type="term" value="F:RNA binding"/>
    <property type="evidence" value="ECO:0007669"/>
    <property type="project" value="UniProtKB-UniRule"/>
</dbReference>
<comment type="caution">
    <text evidence="8">The sequence shown here is derived from an EMBL/GenBank/DDBJ whole genome shotgun (WGS) entry which is preliminary data.</text>
</comment>
<dbReference type="AlphaFoldDB" id="A0A5N5T165"/>
<protein>
    <recommendedName>
        <fullName evidence="3 7">Nuclear nucleic acid-binding protein C1D</fullName>
    </recommendedName>
</protein>
<evidence type="ECO:0000256" key="4">
    <source>
        <dbReference type="ARBA" id="ARBA00022552"/>
    </source>
</evidence>
<evidence type="ECO:0000313" key="8">
    <source>
        <dbReference type="EMBL" id="KAB7500203.1"/>
    </source>
</evidence>
<dbReference type="OrthoDB" id="1421013at2759"/>
<dbReference type="GO" id="GO:0000178">
    <property type="term" value="C:exosome (RNase complex)"/>
    <property type="evidence" value="ECO:0007669"/>
    <property type="project" value="TreeGrafter"/>
</dbReference>
<evidence type="ECO:0000256" key="5">
    <source>
        <dbReference type="ARBA" id="ARBA00022884"/>
    </source>
</evidence>
<keyword evidence="4 7" id="KW-0698">rRNA processing</keyword>
<dbReference type="GO" id="GO:0003677">
    <property type="term" value="F:DNA binding"/>
    <property type="evidence" value="ECO:0007669"/>
    <property type="project" value="UniProtKB-KW"/>
</dbReference>
<proteinExistence type="inferred from homology"/>
<dbReference type="InterPro" id="IPR007146">
    <property type="entry name" value="Sas10/Utp3/C1D"/>
</dbReference>
<dbReference type="PANTHER" id="PTHR15341:SF3">
    <property type="entry name" value="NUCLEAR NUCLEIC ACID-BINDING PROTEIN C1D"/>
    <property type="match status" value="1"/>
</dbReference>
<evidence type="ECO:0000256" key="1">
    <source>
        <dbReference type="ARBA" id="ARBA00004123"/>
    </source>
</evidence>
<keyword evidence="9" id="KW-1185">Reference proteome</keyword>
<dbReference type="GO" id="GO:0005737">
    <property type="term" value="C:cytoplasm"/>
    <property type="evidence" value="ECO:0007669"/>
    <property type="project" value="UniProtKB-SubCell"/>
</dbReference>
<dbReference type="EMBL" id="SEYY01014769">
    <property type="protein sequence ID" value="KAB7500203.1"/>
    <property type="molecule type" value="Genomic_DNA"/>
</dbReference>
<dbReference type="InterPro" id="IPR011082">
    <property type="entry name" value="Exosome-assoc_fac/DNA_repair"/>
</dbReference>
<gene>
    <name evidence="8" type="primary">fru_2</name>
    <name evidence="8" type="ORF">Anas_12886</name>
</gene>
<keyword evidence="6 7" id="KW-0539">Nucleus</keyword>
<name>A0A5N5T165_9CRUS</name>